<dbReference type="EMBL" id="CM001218">
    <property type="protein sequence ID" value="AES67172.2"/>
    <property type="molecule type" value="Genomic_DNA"/>
</dbReference>
<reference evidence="1 3" key="2">
    <citation type="journal article" date="2014" name="BMC Genomics">
        <title>An improved genome release (version Mt4.0) for the model legume Medicago truncatula.</title>
        <authorList>
            <person name="Tang H."/>
            <person name="Krishnakumar V."/>
            <person name="Bidwell S."/>
            <person name="Rosen B."/>
            <person name="Chan A."/>
            <person name="Zhou S."/>
            <person name="Gentzbittel L."/>
            <person name="Childs K.L."/>
            <person name="Yandell M."/>
            <person name="Gundlach H."/>
            <person name="Mayer K.F."/>
            <person name="Schwartz D.C."/>
            <person name="Town C.D."/>
        </authorList>
    </citation>
    <scope>GENOME REANNOTATION</scope>
    <source>
        <strain evidence="2 3">cv. Jemalong A17</strain>
    </source>
</reference>
<dbReference type="HOGENOM" id="CLU_2124733_0_0_1"/>
<sequence length="114" mass="13737">MESRIGQNPSYIWHSTWSFKHVVKRGYKWCIETGSNIPLWDHNQLGVMSFISNQSDHDLKLKDLKMILMVEFILHYKWSWNHERIDVYSESTGYCIILQYHVDWNHEMKNASSF</sequence>
<dbReference type="Proteomes" id="UP000002051">
    <property type="component" value="Chromosome 2"/>
</dbReference>
<reference evidence="2" key="3">
    <citation type="submission" date="2015-04" db="UniProtKB">
        <authorList>
            <consortium name="EnsemblPlants"/>
        </authorList>
    </citation>
    <scope>IDENTIFICATION</scope>
    <source>
        <strain evidence="2">cv. Jemalong A17</strain>
    </source>
</reference>
<evidence type="ECO:0000313" key="2">
    <source>
        <dbReference type="EnsemblPlants" id="AES67172"/>
    </source>
</evidence>
<keyword evidence="3" id="KW-1185">Reference proteome</keyword>
<accession>A0A0C3V731</accession>
<evidence type="ECO:0000313" key="3">
    <source>
        <dbReference type="Proteomes" id="UP000002051"/>
    </source>
</evidence>
<protein>
    <submittedName>
        <fullName evidence="1 2">Uncharacterized protein</fullName>
    </submittedName>
</protein>
<proteinExistence type="predicted"/>
<gene>
    <name evidence="1" type="ordered locus">MTR_2g087700</name>
</gene>
<name>G7IRH0_MEDTR</name>
<evidence type="ECO:0000313" key="1">
    <source>
        <dbReference type="EMBL" id="AES67172.2"/>
    </source>
</evidence>
<dbReference type="AlphaFoldDB" id="G7IRH0"/>
<accession>G7IRH0</accession>
<organism evidence="1 3">
    <name type="scientific">Medicago truncatula</name>
    <name type="common">Barrel medic</name>
    <name type="synonym">Medicago tribuloides</name>
    <dbReference type="NCBI Taxonomy" id="3880"/>
    <lineage>
        <taxon>Eukaryota</taxon>
        <taxon>Viridiplantae</taxon>
        <taxon>Streptophyta</taxon>
        <taxon>Embryophyta</taxon>
        <taxon>Tracheophyta</taxon>
        <taxon>Spermatophyta</taxon>
        <taxon>Magnoliopsida</taxon>
        <taxon>eudicotyledons</taxon>
        <taxon>Gunneridae</taxon>
        <taxon>Pentapetalae</taxon>
        <taxon>rosids</taxon>
        <taxon>fabids</taxon>
        <taxon>Fabales</taxon>
        <taxon>Fabaceae</taxon>
        <taxon>Papilionoideae</taxon>
        <taxon>50 kb inversion clade</taxon>
        <taxon>NPAAA clade</taxon>
        <taxon>Hologalegina</taxon>
        <taxon>IRL clade</taxon>
        <taxon>Trifolieae</taxon>
        <taxon>Medicago</taxon>
    </lineage>
</organism>
<dbReference type="EnsemblPlants" id="AES67172">
    <property type="protein sequence ID" value="AES67172"/>
    <property type="gene ID" value="MTR_2g087700"/>
</dbReference>
<reference evidence="1 3" key="1">
    <citation type="journal article" date="2011" name="Nature">
        <title>The Medicago genome provides insight into the evolution of rhizobial symbioses.</title>
        <authorList>
            <person name="Young N.D."/>
            <person name="Debelle F."/>
            <person name="Oldroyd G.E."/>
            <person name="Geurts R."/>
            <person name="Cannon S.B."/>
            <person name="Udvardi M.K."/>
            <person name="Benedito V.A."/>
            <person name="Mayer K.F."/>
            <person name="Gouzy J."/>
            <person name="Schoof H."/>
            <person name="Van de Peer Y."/>
            <person name="Proost S."/>
            <person name="Cook D.R."/>
            <person name="Meyers B.C."/>
            <person name="Spannagl M."/>
            <person name="Cheung F."/>
            <person name="De Mita S."/>
            <person name="Krishnakumar V."/>
            <person name="Gundlach H."/>
            <person name="Zhou S."/>
            <person name="Mudge J."/>
            <person name="Bharti A.K."/>
            <person name="Murray J.D."/>
            <person name="Naoumkina M.A."/>
            <person name="Rosen B."/>
            <person name="Silverstein K.A."/>
            <person name="Tang H."/>
            <person name="Rombauts S."/>
            <person name="Zhao P.X."/>
            <person name="Zhou P."/>
            <person name="Barbe V."/>
            <person name="Bardou P."/>
            <person name="Bechner M."/>
            <person name="Bellec A."/>
            <person name="Berger A."/>
            <person name="Berges H."/>
            <person name="Bidwell S."/>
            <person name="Bisseling T."/>
            <person name="Choisne N."/>
            <person name="Couloux A."/>
            <person name="Denny R."/>
            <person name="Deshpande S."/>
            <person name="Dai X."/>
            <person name="Doyle J.J."/>
            <person name="Dudez A.M."/>
            <person name="Farmer A.D."/>
            <person name="Fouteau S."/>
            <person name="Franken C."/>
            <person name="Gibelin C."/>
            <person name="Gish J."/>
            <person name="Goldstein S."/>
            <person name="Gonzalez A.J."/>
            <person name="Green P.J."/>
            <person name="Hallab A."/>
            <person name="Hartog M."/>
            <person name="Hua A."/>
            <person name="Humphray S.J."/>
            <person name="Jeong D.H."/>
            <person name="Jing Y."/>
            <person name="Jocker A."/>
            <person name="Kenton S.M."/>
            <person name="Kim D.J."/>
            <person name="Klee K."/>
            <person name="Lai H."/>
            <person name="Lang C."/>
            <person name="Lin S."/>
            <person name="Macmil S.L."/>
            <person name="Magdelenat G."/>
            <person name="Matthews L."/>
            <person name="McCorrison J."/>
            <person name="Monaghan E.L."/>
            <person name="Mun J.H."/>
            <person name="Najar F.Z."/>
            <person name="Nicholson C."/>
            <person name="Noirot C."/>
            <person name="O'Bleness M."/>
            <person name="Paule C.R."/>
            <person name="Poulain J."/>
            <person name="Prion F."/>
            <person name="Qin B."/>
            <person name="Qu C."/>
            <person name="Retzel E.F."/>
            <person name="Riddle C."/>
            <person name="Sallet E."/>
            <person name="Samain S."/>
            <person name="Samson N."/>
            <person name="Sanders I."/>
            <person name="Saurat O."/>
            <person name="Scarpelli C."/>
            <person name="Schiex T."/>
            <person name="Segurens B."/>
            <person name="Severin A.J."/>
            <person name="Sherrier D.J."/>
            <person name="Shi R."/>
            <person name="Sims S."/>
            <person name="Singer S.R."/>
            <person name="Sinharoy S."/>
            <person name="Sterck L."/>
            <person name="Viollet A."/>
            <person name="Wang B.B."/>
            <person name="Wang K."/>
            <person name="Wang M."/>
            <person name="Wang X."/>
            <person name="Warfsmann J."/>
            <person name="Weissenbach J."/>
            <person name="White D.D."/>
            <person name="White J.D."/>
            <person name="Wiley G.B."/>
            <person name="Wincker P."/>
            <person name="Xing Y."/>
            <person name="Yang L."/>
            <person name="Yao Z."/>
            <person name="Ying F."/>
            <person name="Zhai J."/>
            <person name="Zhou L."/>
            <person name="Zuber A."/>
            <person name="Denarie J."/>
            <person name="Dixon R.A."/>
            <person name="May G.D."/>
            <person name="Schwartz D.C."/>
            <person name="Rogers J."/>
            <person name="Quetier F."/>
            <person name="Town C.D."/>
            <person name="Roe B.A."/>
        </authorList>
    </citation>
    <scope>NUCLEOTIDE SEQUENCE [LARGE SCALE GENOMIC DNA]</scope>
    <source>
        <strain evidence="1">A17</strain>
        <strain evidence="2 3">cv. Jemalong A17</strain>
    </source>
</reference>